<dbReference type="InterPro" id="IPR022385">
    <property type="entry name" value="Rhs_assc_core"/>
</dbReference>
<dbReference type="RefSeq" id="WP_073296724.1">
    <property type="nucleotide sequence ID" value="NZ_FRAV01000041.1"/>
</dbReference>
<dbReference type="AlphaFoldDB" id="A0A1M7HPP9"/>
<proteinExistence type="predicted"/>
<evidence type="ECO:0000313" key="3">
    <source>
        <dbReference type="Proteomes" id="UP000184364"/>
    </source>
</evidence>
<dbReference type="PANTHER" id="PTHR32305">
    <property type="match status" value="1"/>
</dbReference>
<dbReference type="Proteomes" id="UP000184364">
    <property type="component" value="Unassembled WGS sequence"/>
</dbReference>
<feature type="region of interest" description="Disordered" evidence="1">
    <location>
        <begin position="173"/>
        <end position="193"/>
    </location>
</feature>
<organism evidence="2 3">
    <name type="scientific">Chryseobacterium polytrichastri</name>
    <dbReference type="NCBI Taxonomy" id="1302687"/>
    <lineage>
        <taxon>Bacteria</taxon>
        <taxon>Pseudomonadati</taxon>
        <taxon>Bacteroidota</taxon>
        <taxon>Flavobacteriia</taxon>
        <taxon>Flavobacteriales</taxon>
        <taxon>Weeksellaceae</taxon>
        <taxon>Chryseobacterium group</taxon>
        <taxon>Chryseobacterium</taxon>
    </lineage>
</organism>
<name>A0A1M7HPP9_9FLAO</name>
<reference evidence="3" key="1">
    <citation type="submission" date="2016-11" db="EMBL/GenBank/DDBJ databases">
        <authorList>
            <person name="Varghese N."/>
            <person name="Submissions S."/>
        </authorList>
    </citation>
    <scope>NUCLEOTIDE SEQUENCE [LARGE SCALE GENOMIC DNA]</scope>
    <source>
        <strain evidence="3">DSM 26899</strain>
    </source>
</reference>
<sequence>MGNTRVNFAINEGGTLEVLDTNNYYAFGMNHIGGMKSLLGGYQNYKYNGKELQESGMYDYGARMYMPDLGRWGVVDPLAEKHRRHSPYSYAVNNPIRFIDPDGRDIKIGEHIYSYKKDRDYSKYNTFESNAFKAMDKLYSSGAMKVDINGKKVDMLQTLISDKKNTISIAQQNPDSKDYQKNGNNYDPSTKTVNWRDKDGITFRKDVTQPNSGTNQGKNSPISLLSHELIHGYNDTQDANYNSRKADKTTADEGLITSSGVNLSFSNAEEKYTTGLANQVNDNLGEDRRVNYGKNYYETNNPETTDSK</sequence>
<dbReference type="InterPro" id="IPR050708">
    <property type="entry name" value="T6SS_VgrG/RHS"/>
</dbReference>
<accession>A0A1M7HPP9</accession>
<protein>
    <submittedName>
        <fullName evidence="2">RHS repeat-associated core domain-containing protein</fullName>
    </submittedName>
</protein>
<dbReference type="OrthoDB" id="2972467at2"/>
<dbReference type="Gene3D" id="2.180.10.10">
    <property type="entry name" value="RHS repeat-associated core"/>
    <property type="match status" value="1"/>
</dbReference>
<evidence type="ECO:0000256" key="1">
    <source>
        <dbReference type="SAM" id="MobiDB-lite"/>
    </source>
</evidence>
<dbReference type="PANTHER" id="PTHR32305:SF15">
    <property type="entry name" value="PROTEIN RHSA-RELATED"/>
    <property type="match status" value="1"/>
</dbReference>
<dbReference type="STRING" id="1302687.SAMN05444267_104143"/>
<dbReference type="InterPro" id="IPR028208">
    <property type="entry name" value="Effector_pro_NleD-like"/>
</dbReference>
<keyword evidence="3" id="KW-1185">Reference proteome</keyword>
<gene>
    <name evidence="2" type="ORF">SAMN05444267_104143</name>
</gene>
<dbReference type="EMBL" id="FRAV01000041">
    <property type="protein sequence ID" value="SHM30399.1"/>
    <property type="molecule type" value="Genomic_DNA"/>
</dbReference>
<evidence type="ECO:0000313" key="2">
    <source>
        <dbReference type="EMBL" id="SHM30399.1"/>
    </source>
</evidence>
<dbReference type="Pfam" id="PF14891">
    <property type="entry name" value="Peptidase_M91"/>
    <property type="match status" value="1"/>
</dbReference>
<dbReference type="NCBIfam" id="TIGR03696">
    <property type="entry name" value="Rhs_assc_core"/>
    <property type="match status" value="1"/>
</dbReference>
<feature type="compositionally biased region" description="Polar residues" evidence="1">
    <location>
        <begin position="181"/>
        <end position="193"/>
    </location>
</feature>